<gene>
    <name evidence="12" type="ORF">O3P69_010020</name>
</gene>
<evidence type="ECO:0000256" key="4">
    <source>
        <dbReference type="ARBA" id="ARBA00022502"/>
    </source>
</evidence>
<dbReference type="InterPro" id="IPR017850">
    <property type="entry name" value="Alkaline_phosphatase_core_sf"/>
</dbReference>
<feature type="transmembrane region" description="Helical" evidence="11">
    <location>
        <begin position="453"/>
        <end position="476"/>
    </location>
</feature>
<feature type="transmembrane region" description="Helical" evidence="11">
    <location>
        <begin position="835"/>
        <end position="856"/>
    </location>
</feature>
<dbReference type="AlphaFoldDB" id="A0AAW0SRL5"/>
<keyword evidence="13" id="KW-1185">Reference proteome</keyword>
<keyword evidence="7" id="KW-0256">Endoplasmic reticulum</keyword>
<evidence type="ECO:0000256" key="7">
    <source>
        <dbReference type="ARBA" id="ARBA00022824"/>
    </source>
</evidence>
<evidence type="ECO:0000256" key="3">
    <source>
        <dbReference type="ARBA" id="ARBA00008695"/>
    </source>
</evidence>
<evidence type="ECO:0000256" key="8">
    <source>
        <dbReference type="ARBA" id="ARBA00022989"/>
    </source>
</evidence>
<evidence type="ECO:0000256" key="9">
    <source>
        <dbReference type="ARBA" id="ARBA00023136"/>
    </source>
</evidence>
<protein>
    <recommendedName>
        <fullName evidence="14">GPI ethanolamine phosphate transferase 3</fullName>
    </recommendedName>
</protein>
<dbReference type="Gene3D" id="3.40.720.10">
    <property type="entry name" value="Alkaline Phosphatase, subunit A"/>
    <property type="match status" value="1"/>
</dbReference>
<dbReference type="InterPro" id="IPR037675">
    <property type="entry name" value="PIG-O_N"/>
</dbReference>
<feature type="transmembrane region" description="Helical" evidence="11">
    <location>
        <begin position="482"/>
        <end position="504"/>
    </location>
</feature>
<feature type="transmembrane region" description="Helical" evidence="11">
    <location>
        <begin position="401"/>
        <end position="418"/>
    </location>
</feature>
<comment type="similarity">
    <text evidence="3">Belongs to the PIGG/PIGN/PIGO family. PIGO subfamily.</text>
</comment>
<keyword evidence="4" id="KW-0337">GPI-anchor biosynthesis</keyword>
<comment type="subcellular location">
    <subcellularLocation>
        <location evidence="1">Endoplasmic reticulum membrane</location>
        <topology evidence="1">Multi-pass membrane protein</topology>
    </subcellularLocation>
</comment>
<dbReference type="Pfam" id="PF01663">
    <property type="entry name" value="Phosphodiest"/>
    <property type="match status" value="1"/>
</dbReference>
<evidence type="ECO:0000256" key="11">
    <source>
        <dbReference type="SAM" id="Phobius"/>
    </source>
</evidence>
<proteinExistence type="inferred from homology"/>
<evidence type="ECO:0000313" key="13">
    <source>
        <dbReference type="Proteomes" id="UP001487740"/>
    </source>
</evidence>
<keyword evidence="6 11" id="KW-0812">Transmembrane</keyword>
<evidence type="ECO:0008006" key="14">
    <source>
        <dbReference type="Google" id="ProtNLM"/>
    </source>
</evidence>
<dbReference type="CDD" id="cd16023">
    <property type="entry name" value="GPI_EPT_3"/>
    <property type="match status" value="1"/>
</dbReference>
<dbReference type="SUPFAM" id="SSF53649">
    <property type="entry name" value="Alkaline phosphatase-like"/>
    <property type="match status" value="1"/>
</dbReference>
<evidence type="ECO:0000256" key="1">
    <source>
        <dbReference type="ARBA" id="ARBA00004477"/>
    </source>
</evidence>
<dbReference type="Proteomes" id="UP001487740">
    <property type="component" value="Unassembled WGS sequence"/>
</dbReference>
<dbReference type="InterPro" id="IPR002591">
    <property type="entry name" value="Phosphodiest/P_Trfase"/>
</dbReference>
<dbReference type="GO" id="GO:0006506">
    <property type="term" value="P:GPI anchor biosynthetic process"/>
    <property type="evidence" value="ECO:0007669"/>
    <property type="project" value="UniProtKB-KW"/>
</dbReference>
<evidence type="ECO:0000256" key="2">
    <source>
        <dbReference type="ARBA" id="ARBA00004687"/>
    </source>
</evidence>
<feature type="transmembrane region" description="Helical" evidence="11">
    <location>
        <begin position="371"/>
        <end position="389"/>
    </location>
</feature>
<comment type="pathway">
    <text evidence="2">Glycolipid biosynthesis; glycosylphosphatidylinositol-anchor biosynthesis.</text>
</comment>
<dbReference type="GO" id="GO:0005789">
    <property type="term" value="C:endoplasmic reticulum membrane"/>
    <property type="evidence" value="ECO:0007669"/>
    <property type="project" value="UniProtKB-SubCell"/>
</dbReference>
<evidence type="ECO:0000313" key="12">
    <source>
        <dbReference type="EMBL" id="KAK8376807.1"/>
    </source>
</evidence>
<feature type="transmembrane region" description="Helical" evidence="11">
    <location>
        <begin position="742"/>
        <end position="763"/>
    </location>
</feature>
<sequence length="965" mass="105959">MPPFRKTIILLIDALRYDFALYNASLKDDDTLPYQNKMPVFGEIVKQHPHQALLSPFMADAPTTTMQRLKGLTTGSLPTFIDASLNFASEEIEEDNIIDQLVRHGRRVTILGDDTWGGLFPGRFSRSHLYSSFNVMDLHTVDRGVLSHLGEEMGRGDWEVIVAHFLGVDHCGHRYGPNHPQMATKLAQMNEAVLQVIAGMDNDTLLLVLGDHGMTQTGDHGGDSREEVEAALFVYSPALHLPSPPVHTLPVAQVDLVPTLALSLGVPVPFSSLGKVMEDVLVTAGMSAEEAEKQRHLGLHLNVQQVKRYLTAYRELGNSYPQDLWHKLELLEGKALEKSSVGGQRTAFSEYLTLAKLMCEEIWARFDVQEMLSGLCLMLSVLLMAGLLIHSSALTDIKTHIIKRLLILTVVVNLLFALSLSFGFVIFGYAANVLILLWMYAHRQHLTVSQLDFKAIDCIPLLLVSFLLLGSFSNSFVVVENYVVAFILLSCITLYLLLLMLEIVSKKLSSGKMLKVFGNAFSVTCGTGWAAAVVCVRCSGWFWRCREEQHWCLPGQAQVPLSGLPQHLHNWRYFTSVLPLALAVWLPRRWLLLCGNLNGSRVGVVLARTVPVACSVLVAVWWAIQAVMAAHNLDLWGHVIPPRVIYAATAVHVAVLACVPLLIYELPPAASRKSQPLVSDNPSTLIPHLYKSLMEKYRTQNSKGPTIPIVYGLATGLSASMVAVLMVVVVVVVLVAGDGLSGAVLLLVLVAAASLLLQALWKLKTCHNLKELARPGWSAACLWFTLSIHGFYLTGHQPTFPALHWSAAFVGVEGAQSVGNWAPALLVGLNTYSSYLLLGLALPLVVVAPLALSVVFPSLRGSRLEGDEISRGEFLLVEEPDMLRESLMSTALSYIFLQAAKVFCTSLAAFVLRRHLMLWKIFAPHFIFEAVGLIVTLLSVLAGLGFTLRVQAALASWGERLVKAA</sequence>
<evidence type="ECO:0000256" key="10">
    <source>
        <dbReference type="ARBA" id="ARBA00023180"/>
    </source>
</evidence>
<dbReference type="EMBL" id="JARAKH010000048">
    <property type="protein sequence ID" value="KAK8376807.1"/>
    <property type="molecule type" value="Genomic_DNA"/>
</dbReference>
<dbReference type="PANTHER" id="PTHR23071:SF1">
    <property type="entry name" value="GPI ETHANOLAMINE PHOSPHATE TRANSFERASE 3"/>
    <property type="match status" value="1"/>
</dbReference>
<reference evidence="12 13" key="1">
    <citation type="submission" date="2023-03" db="EMBL/GenBank/DDBJ databases">
        <title>High-quality genome of Scylla paramamosain provides insights in environmental adaptation.</title>
        <authorList>
            <person name="Zhang L."/>
        </authorList>
    </citation>
    <scope>NUCLEOTIDE SEQUENCE [LARGE SCALE GENOMIC DNA]</scope>
    <source>
        <strain evidence="12">LZ_2023a</strain>
        <tissue evidence="12">Muscle</tissue>
    </source>
</reference>
<dbReference type="InterPro" id="IPR039524">
    <property type="entry name" value="PIGO/GPI13"/>
</dbReference>
<dbReference type="PANTHER" id="PTHR23071">
    <property type="entry name" value="PHOSPHATIDYLINOSITOL GLYCAN"/>
    <property type="match status" value="1"/>
</dbReference>
<comment type="caution">
    <text evidence="12">The sequence shown here is derived from an EMBL/GenBank/DDBJ whole genome shotgun (WGS) entry which is preliminary data.</text>
</comment>
<organism evidence="12 13">
    <name type="scientific">Scylla paramamosain</name>
    <name type="common">Mud crab</name>
    <dbReference type="NCBI Taxonomy" id="85552"/>
    <lineage>
        <taxon>Eukaryota</taxon>
        <taxon>Metazoa</taxon>
        <taxon>Ecdysozoa</taxon>
        <taxon>Arthropoda</taxon>
        <taxon>Crustacea</taxon>
        <taxon>Multicrustacea</taxon>
        <taxon>Malacostraca</taxon>
        <taxon>Eumalacostraca</taxon>
        <taxon>Eucarida</taxon>
        <taxon>Decapoda</taxon>
        <taxon>Pleocyemata</taxon>
        <taxon>Brachyura</taxon>
        <taxon>Eubrachyura</taxon>
        <taxon>Portunoidea</taxon>
        <taxon>Portunidae</taxon>
        <taxon>Portuninae</taxon>
        <taxon>Scylla</taxon>
    </lineage>
</organism>
<evidence type="ECO:0000256" key="6">
    <source>
        <dbReference type="ARBA" id="ARBA00022692"/>
    </source>
</evidence>
<feature type="transmembrane region" description="Helical" evidence="11">
    <location>
        <begin position="924"/>
        <end position="948"/>
    </location>
</feature>
<feature type="transmembrane region" description="Helical" evidence="11">
    <location>
        <begin position="644"/>
        <end position="664"/>
    </location>
</feature>
<feature type="transmembrane region" description="Helical" evidence="11">
    <location>
        <begin position="603"/>
        <end position="624"/>
    </location>
</feature>
<keyword evidence="9 11" id="KW-0472">Membrane</keyword>
<feature type="transmembrane region" description="Helical" evidence="11">
    <location>
        <begin position="775"/>
        <end position="793"/>
    </location>
</feature>
<name>A0AAW0SRL5_SCYPA</name>
<feature type="transmembrane region" description="Helical" evidence="11">
    <location>
        <begin position="709"/>
        <end position="736"/>
    </location>
</feature>
<dbReference type="GO" id="GO:0051377">
    <property type="term" value="F:mannose-ethanolamine phosphotransferase activity"/>
    <property type="evidence" value="ECO:0007669"/>
    <property type="project" value="InterPro"/>
</dbReference>
<keyword evidence="5" id="KW-0808">Transferase</keyword>
<evidence type="ECO:0000256" key="5">
    <source>
        <dbReference type="ARBA" id="ARBA00022679"/>
    </source>
</evidence>
<feature type="transmembrane region" description="Helical" evidence="11">
    <location>
        <begin position="891"/>
        <end position="912"/>
    </location>
</feature>
<feature type="transmembrane region" description="Helical" evidence="11">
    <location>
        <begin position="516"/>
        <end position="543"/>
    </location>
</feature>
<keyword evidence="10" id="KW-0325">Glycoprotein</keyword>
<keyword evidence="8 11" id="KW-1133">Transmembrane helix</keyword>
<accession>A0AAW0SRL5</accession>